<organism evidence="3 4">
    <name type="scientific">Tsuneonella litorea</name>
    <dbReference type="NCBI Taxonomy" id="2976475"/>
    <lineage>
        <taxon>Bacteria</taxon>
        <taxon>Pseudomonadati</taxon>
        <taxon>Pseudomonadota</taxon>
        <taxon>Alphaproteobacteria</taxon>
        <taxon>Sphingomonadales</taxon>
        <taxon>Erythrobacteraceae</taxon>
        <taxon>Tsuneonella</taxon>
    </lineage>
</organism>
<keyword evidence="1" id="KW-0812">Transmembrane</keyword>
<dbReference type="Pfam" id="PF00487">
    <property type="entry name" value="FA_desaturase"/>
    <property type="match status" value="1"/>
</dbReference>
<sequence>MLILAWCVGAFLALALWTLVHECSHDLVLPRVAGNRRLGIIASLPLGLPVGAPFRTYHLLHHRHPGHARLDVDVPARWECRFVRNCAVRKALWLAANPLLQSMRTARIREVSMADRWFALNLVLQAMFNAAIVIAFGWQALGYLLAANCFSLGLHPLGARFIQEHCTLRDRQETNSYYGVLNRLVFNAGYHNEHHDIARIPWSRLPQLRLAAPEFYDELYAERSWGALFVRFLTDADMRIDGRVIRGEGRP</sequence>
<dbReference type="InterPro" id="IPR005804">
    <property type="entry name" value="FA_desaturase_dom"/>
</dbReference>
<accession>A0A9X2W3M7</accession>
<gene>
    <name evidence="3" type="ORF">N0B51_14230</name>
</gene>
<dbReference type="EC" id="1.14.19.-" evidence="3"/>
<keyword evidence="3" id="KW-0560">Oxidoreductase</keyword>
<dbReference type="RefSeq" id="WP_259963252.1">
    <property type="nucleotide sequence ID" value="NZ_JAOAMV010000009.1"/>
</dbReference>
<feature type="transmembrane region" description="Helical" evidence="1">
    <location>
        <begin position="117"/>
        <end position="137"/>
    </location>
</feature>
<dbReference type="GO" id="GO:0046513">
    <property type="term" value="P:ceramide biosynthetic process"/>
    <property type="evidence" value="ECO:0007669"/>
    <property type="project" value="TreeGrafter"/>
</dbReference>
<dbReference type="PANTHER" id="PTHR12879:SF8">
    <property type="entry name" value="SPHINGOLIPID DELTA(4)-DESATURASE DES1"/>
    <property type="match status" value="1"/>
</dbReference>
<name>A0A9X2W3M7_9SPHN</name>
<keyword evidence="1" id="KW-1133">Transmembrane helix</keyword>
<protein>
    <submittedName>
        <fullName evidence="3">Fatty acid desaturase</fullName>
        <ecNumber evidence="3">1.14.19.-</ecNumber>
    </submittedName>
</protein>
<evidence type="ECO:0000313" key="3">
    <source>
        <dbReference type="EMBL" id="MCT2560137.1"/>
    </source>
</evidence>
<feature type="domain" description="Fatty acid desaturase" evidence="2">
    <location>
        <begin position="4"/>
        <end position="222"/>
    </location>
</feature>
<evidence type="ECO:0000259" key="2">
    <source>
        <dbReference type="Pfam" id="PF00487"/>
    </source>
</evidence>
<keyword evidence="1" id="KW-0472">Membrane</keyword>
<dbReference type="GO" id="GO:0042284">
    <property type="term" value="F:sphingolipid delta-4 desaturase activity"/>
    <property type="evidence" value="ECO:0007669"/>
    <property type="project" value="TreeGrafter"/>
</dbReference>
<dbReference type="EMBL" id="JAOAMV010000009">
    <property type="protein sequence ID" value="MCT2560137.1"/>
    <property type="molecule type" value="Genomic_DNA"/>
</dbReference>
<evidence type="ECO:0000256" key="1">
    <source>
        <dbReference type="SAM" id="Phobius"/>
    </source>
</evidence>
<dbReference type="AlphaFoldDB" id="A0A9X2W3M7"/>
<comment type="caution">
    <text evidence="3">The sequence shown here is derived from an EMBL/GenBank/DDBJ whole genome shotgun (WGS) entry which is preliminary data.</text>
</comment>
<reference evidence="3" key="1">
    <citation type="submission" date="2022-09" db="EMBL/GenBank/DDBJ databases">
        <title>The genome sequence of Tsuneonella sp. YG55.</title>
        <authorList>
            <person name="Liu Y."/>
        </authorList>
    </citation>
    <scope>NUCLEOTIDE SEQUENCE</scope>
    <source>
        <strain evidence="3">YG55</strain>
    </source>
</reference>
<evidence type="ECO:0000313" key="4">
    <source>
        <dbReference type="Proteomes" id="UP001142648"/>
    </source>
</evidence>
<proteinExistence type="predicted"/>
<dbReference type="GO" id="GO:0016020">
    <property type="term" value="C:membrane"/>
    <property type="evidence" value="ECO:0007669"/>
    <property type="project" value="GOC"/>
</dbReference>
<dbReference type="PANTHER" id="PTHR12879">
    <property type="entry name" value="SPHINGOLIPID DELTA 4 DESATURASE/C-4 HYDROXYLASE PROTEIN DES2"/>
    <property type="match status" value="1"/>
</dbReference>
<feature type="transmembrane region" description="Helical" evidence="1">
    <location>
        <begin position="38"/>
        <end position="60"/>
    </location>
</feature>
<keyword evidence="4" id="KW-1185">Reference proteome</keyword>
<dbReference type="Proteomes" id="UP001142648">
    <property type="component" value="Unassembled WGS sequence"/>
</dbReference>